<dbReference type="InterPro" id="IPR055733">
    <property type="entry name" value="DUF7309"/>
</dbReference>
<dbReference type="KEGG" id="msub:BK009_02100"/>
<name>A0A2H4VN98_9EURY</name>
<dbReference type="InterPro" id="IPR011990">
    <property type="entry name" value="TPR-like_helical_dom_sf"/>
</dbReference>
<dbReference type="RefSeq" id="WP_100908880.1">
    <property type="nucleotide sequence ID" value="NZ_CP017768.1"/>
</dbReference>
<dbReference type="SUPFAM" id="SSF48452">
    <property type="entry name" value="TPR-like"/>
    <property type="match status" value="1"/>
</dbReference>
<gene>
    <name evidence="3" type="ORF">BK009_02100</name>
</gene>
<dbReference type="Pfam" id="PF22007">
    <property type="entry name" value="DUF6930"/>
    <property type="match status" value="1"/>
</dbReference>
<dbReference type="Proteomes" id="UP000232631">
    <property type="component" value="Chromosome"/>
</dbReference>
<dbReference type="GeneID" id="35125236"/>
<proteinExistence type="predicted"/>
<feature type="domain" description="DUF6930" evidence="1">
    <location>
        <begin position="222"/>
        <end position="331"/>
    </location>
</feature>
<protein>
    <recommendedName>
        <fullName evidence="5">Tetratricopeptide repeat protein</fullName>
    </recommendedName>
</protein>
<evidence type="ECO:0000259" key="1">
    <source>
        <dbReference type="Pfam" id="PF22007"/>
    </source>
</evidence>
<dbReference type="Pfam" id="PF23988">
    <property type="entry name" value="DUF7309"/>
    <property type="match status" value="1"/>
</dbReference>
<evidence type="ECO:0008006" key="5">
    <source>
        <dbReference type="Google" id="ProtNLM"/>
    </source>
</evidence>
<dbReference type="EMBL" id="CP017768">
    <property type="protein sequence ID" value="AUB59575.1"/>
    <property type="molecule type" value="Genomic_DNA"/>
</dbReference>
<organism evidence="3 4">
    <name type="scientific">Methanobacterium subterraneum</name>
    <dbReference type="NCBI Taxonomy" id="59277"/>
    <lineage>
        <taxon>Archaea</taxon>
        <taxon>Methanobacteriati</taxon>
        <taxon>Methanobacteriota</taxon>
        <taxon>Methanomada group</taxon>
        <taxon>Methanobacteria</taxon>
        <taxon>Methanobacteriales</taxon>
        <taxon>Methanobacteriaceae</taxon>
        <taxon>Methanobacterium</taxon>
    </lineage>
</organism>
<sequence length="626" mass="73521">MKDKSPSIQEWENLYSAAVEFKKLKPWEWMWDDDIFGVKNPETGETGFCCVMGGGGEHFALGLYQGSEGLDGLSRIRSGEILPDEPEALFVQKCLMASFENREFIEDEDYQILRKLGLRFRGKNAWPLFRSYQPGYVPWYVTDDEARFLTLALEQAIQVCRQYYENPEVLKPPMMTQLLVRVLDGDTWHDEWLEPWDLEEKEVTGRFVKEEDLEEILKFSHKGVLEVDYYFYPEPVQEETDQRPYFPHTILWADHESGLLLNTTLSEPNEWVPSLLKSFQEVTESRGSLPHKIQVQKVEIYDLMENITSKLDIELSMATGLDVLDDAREYILDTSMDDPVIQVLEGIMEDESFREMVENGKLMELLEEGTLPDSMREELIQALNEELEESGGELEEPEEEPDRFIMINPPENKANNFSKQITLLPDDNYQGIFPTKSEREFQDKPRRVAKSCELLLETYSDESIIKKELEKLIKEDPDFLDSYLILSKIFIGEGKESEAEKTLDIAYHRALNLMTDEKDCWPAKLEDSWIPNWHIINAILRKAMWLWEHDKTYAALNLFRKLLKTNPHDLFGVRHYILAISMGRDYYDFIKWVVECGNDEIVWEWFEENYPKFPDEFARWREEAEN</sequence>
<dbReference type="AlphaFoldDB" id="A0A2H4VN98"/>
<dbReference type="InterPro" id="IPR054216">
    <property type="entry name" value="DUF6930"/>
</dbReference>
<accession>A0A2H4VN98</accession>
<keyword evidence="4" id="KW-1185">Reference proteome</keyword>
<evidence type="ECO:0000259" key="2">
    <source>
        <dbReference type="Pfam" id="PF23988"/>
    </source>
</evidence>
<feature type="domain" description="DUF7309" evidence="2">
    <location>
        <begin position="11"/>
        <end position="181"/>
    </location>
</feature>
<evidence type="ECO:0000313" key="4">
    <source>
        <dbReference type="Proteomes" id="UP000232631"/>
    </source>
</evidence>
<evidence type="ECO:0000313" key="3">
    <source>
        <dbReference type="EMBL" id="AUB59575.1"/>
    </source>
</evidence>
<reference evidence="3 4" key="1">
    <citation type="submission" date="2016-10" db="EMBL/GenBank/DDBJ databases">
        <title>Comparative genomics between deep and shallow subseafloor isolates.</title>
        <authorList>
            <person name="Ishii S."/>
            <person name="Miller J.R."/>
            <person name="Sutton G."/>
            <person name="Suzuki S."/>
            <person name="Methe B."/>
            <person name="Inagaki F."/>
            <person name="Imachi H."/>
        </authorList>
    </citation>
    <scope>NUCLEOTIDE SEQUENCE [LARGE SCALE GENOMIC DNA]</scope>
    <source>
        <strain evidence="3 4">A8p</strain>
    </source>
</reference>